<keyword evidence="5" id="KW-1185">Reference proteome</keyword>
<dbReference type="PANTHER" id="PTHR43401">
    <property type="entry name" value="L-THREONINE 3-DEHYDROGENASE"/>
    <property type="match status" value="1"/>
</dbReference>
<keyword evidence="1" id="KW-0560">Oxidoreductase</keyword>
<proteinExistence type="predicted"/>
<evidence type="ECO:0000313" key="5">
    <source>
        <dbReference type="Proteomes" id="UP000826462"/>
    </source>
</evidence>
<accession>A0ABX8UUS7</accession>
<dbReference type="PANTHER" id="PTHR43401:SF2">
    <property type="entry name" value="L-THREONINE 3-DEHYDROGENASE"/>
    <property type="match status" value="1"/>
</dbReference>
<evidence type="ECO:0000259" key="3">
    <source>
        <dbReference type="Pfam" id="PF08240"/>
    </source>
</evidence>
<dbReference type="Pfam" id="PF08240">
    <property type="entry name" value="ADH_N"/>
    <property type="match status" value="1"/>
</dbReference>
<dbReference type="InterPro" id="IPR050129">
    <property type="entry name" value="Zn_alcohol_dh"/>
</dbReference>
<dbReference type="Gene3D" id="3.90.180.10">
    <property type="entry name" value="Medium-chain alcohol dehydrogenases, catalytic domain"/>
    <property type="match status" value="1"/>
</dbReference>
<evidence type="ECO:0000256" key="1">
    <source>
        <dbReference type="ARBA" id="ARBA00023002"/>
    </source>
</evidence>
<dbReference type="SUPFAM" id="SSF50129">
    <property type="entry name" value="GroES-like"/>
    <property type="match status" value="1"/>
</dbReference>
<dbReference type="CDD" id="cd08236">
    <property type="entry name" value="sugar_DH"/>
    <property type="match status" value="1"/>
</dbReference>
<dbReference type="Proteomes" id="UP000826462">
    <property type="component" value="Chromosome 2"/>
</dbReference>
<dbReference type="InterPro" id="IPR036291">
    <property type="entry name" value="NAD(P)-bd_dom_sf"/>
</dbReference>
<dbReference type="SUPFAM" id="SSF51735">
    <property type="entry name" value="NAD(P)-binding Rossmann-fold domains"/>
    <property type="match status" value="1"/>
</dbReference>
<feature type="domain" description="Alcohol dehydrogenase-like C-terminal" evidence="2">
    <location>
        <begin position="174"/>
        <end position="292"/>
    </location>
</feature>
<reference evidence="4 5" key="1">
    <citation type="submission" date="2021-07" db="EMBL/GenBank/DDBJ databases">
        <title>Paraburkholderia edwinii protects Aspergillus sp. from phenazines by acting as a toxin sponge.</title>
        <authorList>
            <person name="Dahlstrom K.M."/>
            <person name="Newman D.K."/>
        </authorList>
    </citation>
    <scope>NUCLEOTIDE SEQUENCE [LARGE SCALE GENOMIC DNA]</scope>
    <source>
        <strain evidence="4 5">Pe01</strain>
    </source>
</reference>
<feature type="domain" description="Alcohol dehydrogenase-like N-terminal" evidence="3">
    <location>
        <begin position="24"/>
        <end position="130"/>
    </location>
</feature>
<dbReference type="InterPro" id="IPR013154">
    <property type="entry name" value="ADH-like_N"/>
</dbReference>
<name>A0ABX8UUS7_9BURK</name>
<protein>
    <submittedName>
        <fullName evidence="4">Galactitol-1-phosphate 5-dehydrogenase</fullName>
    </submittedName>
</protein>
<organism evidence="4 5">
    <name type="scientific">Paraburkholderia edwinii</name>
    <dbReference type="NCBI Taxonomy" id="2861782"/>
    <lineage>
        <taxon>Bacteria</taxon>
        <taxon>Pseudomonadati</taxon>
        <taxon>Pseudomonadota</taxon>
        <taxon>Betaproteobacteria</taxon>
        <taxon>Burkholderiales</taxon>
        <taxon>Burkholderiaceae</taxon>
        <taxon>Paraburkholderia</taxon>
    </lineage>
</organism>
<dbReference type="InterPro" id="IPR011032">
    <property type="entry name" value="GroES-like_sf"/>
</dbReference>
<dbReference type="InterPro" id="IPR013149">
    <property type="entry name" value="ADH-like_C"/>
</dbReference>
<evidence type="ECO:0000313" key="4">
    <source>
        <dbReference type="EMBL" id="QYD72679.1"/>
    </source>
</evidence>
<sequence>MKALVYTQPNEIRLQERPYPEIADNEVIIRIDAVGICGSDMHAFHGHDPRRKPGLVLGHEFSGTIADTRAHGLKAGMRVTGNPLITCGHCEYCEQGRDNLCVNRTMVGMTRPGAFAEYMSIPASSVIEIPSDMPASHAAVTEPAATALHALNLSMRAMTRPLPETRTLVIGGGAIGMLSALLLRSYGCRSVELAEVNPLRRASAEKYAGCTAFNPLDTPVPENRFDFVIDAVGAKPTRTLALAAVKPGGVVMHIGLQDWASDIDMRKLTLAEITLLGSFTYSMADLRATVAALHDGAFGSLEWLDIRPLDTGGDVFVELDKGRIAASKVILTPASITR</sequence>
<dbReference type="Gene3D" id="3.40.50.720">
    <property type="entry name" value="NAD(P)-binding Rossmann-like Domain"/>
    <property type="match status" value="1"/>
</dbReference>
<evidence type="ECO:0000259" key="2">
    <source>
        <dbReference type="Pfam" id="PF00107"/>
    </source>
</evidence>
<dbReference type="Pfam" id="PF00107">
    <property type="entry name" value="ADH_zinc_N"/>
    <property type="match status" value="1"/>
</dbReference>
<dbReference type="EMBL" id="CP080096">
    <property type="protein sequence ID" value="QYD72679.1"/>
    <property type="molecule type" value="Genomic_DNA"/>
</dbReference>
<gene>
    <name evidence="4" type="ORF">KZJ38_23555</name>
</gene>
<dbReference type="RefSeq" id="WP_219802101.1">
    <property type="nucleotide sequence ID" value="NZ_CP080096.1"/>
</dbReference>